<evidence type="ECO:0000256" key="7">
    <source>
        <dbReference type="ARBA" id="ARBA00022737"/>
    </source>
</evidence>
<dbReference type="KEGG" id="otw:112242125"/>
<keyword evidence="7" id="KW-0677">Repeat</keyword>
<dbReference type="RefSeq" id="XP_024265859.2">
    <property type="nucleotide sequence ID" value="XM_024410091.2"/>
</dbReference>
<keyword evidence="8" id="KW-0547">Nucleotide-binding</keyword>
<dbReference type="Proteomes" id="UP000694402">
    <property type="component" value="Unassembled WGS sequence"/>
</dbReference>
<feature type="region of interest" description="Disordered" evidence="16">
    <location>
        <begin position="99"/>
        <end position="141"/>
    </location>
</feature>
<dbReference type="PROSITE" id="PS51720">
    <property type="entry name" value="G_AIG1"/>
    <property type="match status" value="1"/>
</dbReference>
<comment type="similarity">
    <text evidence="5">Belongs to the TRAFAC class TrmE-Era-EngA-EngB-Septin-like GTPase superfamily. AIG1/Toc34/Toc159-like paraseptin GTPase family. IAN subfamily.</text>
</comment>
<evidence type="ECO:0000256" key="2">
    <source>
        <dbReference type="ARBA" id="ARBA00004240"/>
    </source>
</evidence>
<evidence type="ECO:0000256" key="3">
    <source>
        <dbReference type="ARBA" id="ARBA00004514"/>
    </source>
</evidence>
<keyword evidence="12" id="KW-0342">GTP-binding</keyword>
<keyword evidence="6" id="KW-0963">Cytoplasm</keyword>
<comment type="function">
    <text evidence="13">Exerts an anti-apoptotic effect in the immune system and is involved in responses to infections.</text>
</comment>
<evidence type="ECO:0000256" key="14">
    <source>
        <dbReference type="ARBA" id="ARBA00073539"/>
    </source>
</evidence>
<evidence type="ECO:0000259" key="17">
    <source>
        <dbReference type="PROSITE" id="PS51720"/>
    </source>
</evidence>
<dbReference type="FunFam" id="3.40.50.300:FF:000536">
    <property type="entry name" value="GTPase IMAP family member 8"/>
    <property type="match status" value="1"/>
</dbReference>
<evidence type="ECO:0000256" key="5">
    <source>
        <dbReference type="ARBA" id="ARBA00008535"/>
    </source>
</evidence>
<dbReference type="GO" id="GO:0005829">
    <property type="term" value="C:cytosol"/>
    <property type="evidence" value="ECO:0007669"/>
    <property type="project" value="UniProtKB-SubCell"/>
</dbReference>
<dbReference type="PANTHER" id="PTHR10903">
    <property type="entry name" value="GTPASE, IMAP FAMILY MEMBER-RELATED"/>
    <property type="match status" value="1"/>
</dbReference>
<protein>
    <recommendedName>
        <fullName evidence="14">GTPase IMAP family member 8</fullName>
    </recommendedName>
    <alternativeName>
        <fullName evidence="15">Immune-associated nucleotide-binding protein 9</fullName>
    </alternativeName>
</protein>
<reference evidence="18" key="2">
    <citation type="submission" date="2025-08" db="UniProtKB">
        <authorList>
            <consortium name="Ensembl"/>
        </authorList>
    </citation>
    <scope>IDENTIFICATION</scope>
</reference>
<feature type="compositionally biased region" description="Basic and acidic residues" evidence="16">
    <location>
        <begin position="105"/>
        <end position="126"/>
    </location>
</feature>
<dbReference type="GO" id="GO:0005739">
    <property type="term" value="C:mitochondrion"/>
    <property type="evidence" value="ECO:0007669"/>
    <property type="project" value="UniProtKB-SubCell"/>
</dbReference>
<evidence type="ECO:0000313" key="19">
    <source>
        <dbReference type="Proteomes" id="UP000694402"/>
    </source>
</evidence>
<evidence type="ECO:0000256" key="13">
    <source>
        <dbReference type="ARBA" id="ARBA00056809"/>
    </source>
</evidence>
<evidence type="ECO:0000256" key="9">
    <source>
        <dbReference type="ARBA" id="ARBA00022824"/>
    </source>
</evidence>
<evidence type="ECO:0000256" key="8">
    <source>
        <dbReference type="ARBA" id="ARBA00022741"/>
    </source>
</evidence>
<keyword evidence="19" id="KW-1185">Reference proteome</keyword>
<accession>A0AAZ3RBA3</accession>
<evidence type="ECO:0000256" key="1">
    <source>
        <dbReference type="ARBA" id="ARBA00004173"/>
    </source>
</evidence>
<evidence type="ECO:0000256" key="15">
    <source>
        <dbReference type="ARBA" id="ARBA00077278"/>
    </source>
</evidence>
<evidence type="ECO:0000256" key="11">
    <source>
        <dbReference type="ARBA" id="ARBA00023128"/>
    </source>
</evidence>
<dbReference type="AlphaFoldDB" id="A0AAZ3RBA3"/>
<dbReference type="GO" id="GO:0005525">
    <property type="term" value="F:GTP binding"/>
    <property type="evidence" value="ECO:0007669"/>
    <property type="project" value="UniProtKB-KW"/>
</dbReference>
<feature type="domain" description="AIG1-type G" evidence="17">
    <location>
        <begin position="144"/>
        <end position="327"/>
    </location>
</feature>
<evidence type="ECO:0000256" key="12">
    <source>
        <dbReference type="ARBA" id="ARBA00023134"/>
    </source>
</evidence>
<evidence type="ECO:0000256" key="16">
    <source>
        <dbReference type="SAM" id="MobiDB-lite"/>
    </source>
</evidence>
<dbReference type="InterPro" id="IPR006703">
    <property type="entry name" value="G_AIG1"/>
</dbReference>
<dbReference type="GeneTree" id="ENSGT01140000282522"/>
<dbReference type="InterPro" id="IPR045058">
    <property type="entry name" value="GIMA/IAN/Toc"/>
</dbReference>
<evidence type="ECO:0000256" key="4">
    <source>
        <dbReference type="ARBA" id="ARBA00004555"/>
    </source>
</evidence>
<reference evidence="18" key="3">
    <citation type="submission" date="2025-09" db="UniProtKB">
        <authorList>
            <consortium name="Ensembl"/>
        </authorList>
    </citation>
    <scope>IDENTIFICATION</scope>
</reference>
<comment type="subcellular location">
    <subcellularLocation>
        <location evidence="3">Cytoplasm</location>
        <location evidence="3">Cytosol</location>
    </subcellularLocation>
    <subcellularLocation>
        <location evidence="2">Endoplasmic reticulum</location>
    </subcellularLocation>
    <subcellularLocation>
        <location evidence="4">Golgi apparatus</location>
    </subcellularLocation>
    <subcellularLocation>
        <location evidence="1">Mitochondrion</location>
    </subcellularLocation>
</comment>
<name>A0AAZ3RBA3_ONCTS</name>
<dbReference type="GeneID" id="112242125"/>
<dbReference type="GO" id="GO:0005783">
    <property type="term" value="C:endoplasmic reticulum"/>
    <property type="evidence" value="ECO:0007669"/>
    <property type="project" value="UniProtKB-SubCell"/>
</dbReference>
<keyword evidence="11" id="KW-0496">Mitochondrion</keyword>
<sequence>MALSYPGPHAFLLVIEEGQVIQDEVEKQVKWLVKTIDRSINNNLTLVLPSSHNPKVIDMPKLKICTANDLDKHLADLKSPVKYSYDRYSEDIVEHRSKTLRGKRKALDDSSRKNHKLADRGLEDGASRSNNHTEIYGGSPRNSSNTLDIVLLGQTGSGKSASGNTILGTKCFASCASASPVTRDCQVTESHMCGRQVRVIDTPDFFDEAIDLSVRNEQIEKCRQLCQSGSCVYLLAIQVGRFTDGERDILHKLQNVFGYDIIEKMIVLFTRGEDLKDSIEEFLTAAEFHLKDMVQHCAGTYHVFRNKDHNEQQVKELMEKIRCISGP</sequence>
<keyword evidence="10" id="KW-0333">Golgi apparatus</keyword>
<reference evidence="19" key="1">
    <citation type="journal article" date="2018" name="PLoS ONE">
        <title>Chinook salmon (Oncorhynchus tshawytscha) genome and transcriptome.</title>
        <authorList>
            <person name="Christensen K.A."/>
            <person name="Leong J.S."/>
            <person name="Sakhrani D."/>
            <person name="Biagi C.A."/>
            <person name="Minkley D.R."/>
            <person name="Withler R.E."/>
            <person name="Rondeau E.B."/>
            <person name="Koop B.F."/>
            <person name="Devlin R.H."/>
        </authorList>
    </citation>
    <scope>NUCLEOTIDE SEQUENCE [LARGE SCALE GENOMIC DNA]</scope>
</reference>
<dbReference type="GO" id="GO:0005794">
    <property type="term" value="C:Golgi apparatus"/>
    <property type="evidence" value="ECO:0007669"/>
    <property type="project" value="UniProtKB-SubCell"/>
</dbReference>
<evidence type="ECO:0000256" key="10">
    <source>
        <dbReference type="ARBA" id="ARBA00023034"/>
    </source>
</evidence>
<organism evidence="18 19">
    <name type="scientific">Oncorhynchus tshawytscha</name>
    <name type="common">Chinook salmon</name>
    <name type="synonym">Salmo tshawytscha</name>
    <dbReference type="NCBI Taxonomy" id="74940"/>
    <lineage>
        <taxon>Eukaryota</taxon>
        <taxon>Metazoa</taxon>
        <taxon>Chordata</taxon>
        <taxon>Craniata</taxon>
        <taxon>Vertebrata</taxon>
        <taxon>Euteleostomi</taxon>
        <taxon>Actinopterygii</taxon>
        <taxon>Neopterygii</taxon>
        <taxon>Teleostei</taxon>
        <taxon>Protacanthopterygii</taxon>
        <taxon>Salmoniformes</taxon>
        <taxon>Salmonidae</taxon>
        <taxon>Salmoninae</taxon>
        <taxon>Oncorhynchus</taxon>
    </lineage>
</organism>
<gene>
    <name evidence="18" type="primary">LOC112242125</name>
</gene>
<evidence type="ECO:0000313" key="18">
    <source>
        <dbReference type="Ensembl" id="ENSOTSP00005138203.1"/>
    </source>
</evidence>
<keyword evidence="9" id="KW-0256">Endoplasmic reticulum</keyword>
<dbReference type="Ensembl" id="ENSOTST00005141711.1">
    <property type="protein sequence ID" value="ENSOTSP00005138203.1"/>
    <property type="gene ID" value="ENSOTSG00005072033.1"/>
</dbReference>
<dbReference type="PANTHER" id="PTHR10903:SF188">
    <property type="entry name" value="GTPASE IMAP FAMILY MEMBER 2-LIKE-RELATED"/>
    <property type="match status" value="1"/>
</dbReference>
<dbReference type="Pfam" id="PF04548">
    <property type="entry name" value="AIG1"/>
    <property type="match status" value="1"/>
</dbReference>
<evidence type="ECO:0000256" key="6">
    <source>
        <dbReference type="ARBA" id="ARBA00022490"/>
    </source>
</evidence>
<proteinExistence type="inferred from homology"/>